<dbReference type="Proteomes" id="UP001148662">
    <property type="component" value="Unassembled WGS sequence"/>
</dbReference>
<accession>A0ACC1S1L4</accession>
<evidence type="ECO:0000313" key="1">
    <source>
        <dbReference type="EMBL" id="KAJ3530202.1"/>
    </source>
</evidence>
<dbReference type="EMBL" id="JANHOG010001893">
    <property type="protein sequence ID" value="KAJ3530202.1"/>
    <property type="molecule type" value="Genomic_DNA"/>
</dbReference>
<reference evidence="1" key="1">
    <citation type="submission" date="2022-07" db="EMBL/GenBank/DDBJ databases">
        <title>Genome Sequence of Phlebia brevispora.</title>
        <authorList>
            <person name="Buettner E."/>
        </authorList>
    </citation>
    <scope>NUCLEOTIDE SEQUENCE</scope>
    <source>
        <strain evidence="1">MPL23</strain>
    </source>
</reference>
<organism evidence="1 2">
    <name type="scientific">Phlebia brevispora</name>
    <dbReference type="NCBI Taxonomy" id="194682"/>
    <lineage>
        <taxon>Eukaryota</taxon>
        <taxon>Fungi</taxon>
        <taxon>Dikarya</taxon>
        <taxon>Basidiomycota</taxon>
        <taxon>Agaricomycotina</taxon>
        <taxon>Agaricomycetes</taxon>
        <taxon>Polyporales</taxon>
        <taxon>Meruliaceae</taxon>
        <taxon>Phlebia</taxon>
    </lineage>
</organism>
<protein>
    <submittedName>
        <fullName evidence="1">Uncharacterized protein</fullName>
    </submittedName>
</protein>
<proteinExistence type="predicted"/>
<gene>
    <name evidence="1" type="ORF">NM688_g7744</name>
</gene>
<keyword evidence="2" id="KW-1185">Reference proteome</keyword>
<comment type="caution">
    <text evidence="1">The sequence shown here is derived from an EMBL/GenBank/DDBJ whole genome shotgun (WGS) entry which is preliminary data.</text>
</comment>
<evidence type="ECO:0000313" key="2">
    <source>
        <dbReference type="Proteomes" id="UP001148662"/>
    </source>
</evidence>
<name>A0ACC1S1L4_9APHY</name>
<sequence>MHPYIWRQPNILIPGIDMPLITLVSLLGVIAGCLLATRFFRRRRMNLPPGPGGLSIIYSLLHHFTMDVWLTFTEWKKTYGSLVYFNIGGQGVLVINDHHTAAELLSRRANIYSGRPRWIVANDFLCGGLFGAFIQFSDVWRSMRRAAHESVKPVAAEAFHSLQHKQAVWAVREILSSPHDWVNHLKRATTESAVRFTYGSRIAAVSVEDRFTSFLKRITLAVTPGSYLVDYFTWMKYLPSIIAPWKRSVEAHGKADTAYFLRLYKGMKGFVNNDEDASCISATVAKQQEQCKLSDLEAAWVAATLCVAGIDTSVASTMWVVRALAEFPEIQKRAQKELEAVVGHARVPTFSDRPHLPYIDAIIREALRFHPMAPLGIPHVTTKDSVYNGYFIPVGTICLPNVWGMNHDTKVYGPDADEFKPERHINANGQLKTFDACPDGHVTYGFGKRICVGRHIAQNAMFIDLAILLWALTIEPLRDAEGKPSLPPLNAISFEGLLVRPLRFTFNAKPVFPEAYGVLTGALEDMTDE</sequence>